<proteinExistence type="predicted"/>
<accession>A0A540VRU3</accession>
<organism evidence="3 4">
    <name type="scientific">Spiribacter salinus</name>
    <dbReference type="NCBI Taxonomy" id="1335746"/>
    <lineage>
        <taxon>Bacteria</taxon>
        <taxon>Pseudomonadati</taxon>
        <taxon>Pseudomonadota</taxon>
        <taxon>Gammaproteobacteria</taxon>
        <taxon>Chromatiales</taxon>
        <taxon>Ectothiorhodospiraceae</taxon>
        <taxon>Spiribacter</taxon>
    </lineage>
</organism>
<feature type="region of interest" description="Disordered" evidence="1">
    <location>
        <begin position="1"/>
        <end position="48"/>
    </location>
</feature>
<gene>
    <name evidence="3" type="ORF">FKY71_08450</name>
</gene>
<dbReference type="Pfam" id="PF10006">
    <property type="entry name" value="DUF2249"/>
    <property type="match status" value="1"/>
</dbReference>
<evidence type="ECO:0000313" key="3">
    <source>
        <dbReference type="EMBL" id="TQE99471.1"/>
    </source>
</evidence>
<name>A0A540VRU3_9GAMM</name>
<evidence type="ECO:0000313" key="4">
    <source>
        <dbReference type="Proteomes" id="UP000315400"/>
    </source>
</evidence>
<sequence>MSPPSSTPAPNWSRCQSLHSSSCSPTRRPLRKHPLLASSDHPEPAYPGGVIDLRLHQARERLGLVEQTLQTVRAGEDLLLVFHEPPARLAGHIETRYPGRFEVTPVTEGPEVWTLRVHPRGD</sequence>
<comment type="caution">
    <text evidence="3">The sequence shown here is derived from an EMBL/GenBank/DDBJ whole genome shotgun (WGS) entry which is preliminary data.</text>
</comment>
<dbReference type="AlphaFoldDB" id="A0A540VRU3"/>
<feature type="domain" description="DUF2249" evidence="2">
    <location>
        <begin position="50"/>
        <end position="118"/>
    </location>
</feature>
<evidence type="ECO:0000259" key="2">
    <source>
        <dbReference type="Pfam" id="PF10006"/>
    </source>
</evidence>
<feature type="compositionally biased region" description="Low complexity" evidence="1">
    <location>
        <begin position="13"/>
        <end position="24"/>
    </location>
</feature>
<dbReference type="Proteomes" id="UP000315400">
    <property type="component" value="Unassembled WGS sequence"/>
</dbReference>
<dbReference type="EMBL" id="VIFK01000059">
    <property type="protein sequence ID" value="TQE99471.1"/>
    <property type="molecule type" value="Genomic_DNA"/>
</dbReference>
<reference evidence="3 4" key="1">
    <citation type="submission" date="2019-06" db="EMBL/GenBank/DDBJ databases">
        <title>Metagenome assembled Genome of Spiribacter salinus SL48-SHIP from the microbial mat of Salt Lake 48 (Novosibirsk region, Russia).</title>
        <authorList>
            <person name="Shipova A."/>
            <person name="Rozanov A.S."/>
            <person name="Bryanskaya A.V."/>
            <person name="Peltek S.E."/>
        </authorList>
    </citation>
    <scope>NUCLEOTIDE SEQUENCE [LARGE SCALE GENOMIC DNA]</scope>
    <source>
        <strain evidence="3">SL48-SHIP-2</strain>
    </source>
</reference>
<evidence type="ECO:0000256" key="1">
    <source>
        <dbReference type="SAM" id="MobiDB-lite"/>
    </source>
</evidence>
<protein>
    <submittedName>
        <fullName evidence="3">DUF2249 domain-containing protein</fullName>
    </submittedName>
</protein>
<dbReference type="STRING" id="1260251.SPISAL_03740"/>
<dbReference type="InterPro" id="IPR018720">
    <property type="entry name" value="DUF2249"/>
</dbReference>